<comment type="caution">
    <text evidence="4">The sequence shown here is derived from an EMBL/GenBank/DDBJ whole genome shotgun (WGS) entry which is preliminary data.</text>
</comment>
<dbReference type="PANTHER" id="PTHR43377">
    <property type="entry name" value="BILIVERDIN REDUCTASE A"/>
    <property type="match status" value="1"/>
</dbReference>
<gene>
    <name evidence="4" type="ORF">EDM57_22000</name>
</gene>
<reference evidence="4 5" key="1">
    <citation type="submission" date="2018-10" db="EMBL/GenBank/DDBJ databases">
        <title>Phylogenomics of Brevibacillus.</title>
        <authorList>
            <person name="Dunlap C."/>
        </authorList>
    </citation>
    <scope>NUCLEOTIDE SEQUENCE [LARGE SCALE GENOMIC DNA]</scope>
    <source>
        <strain evidence="4 5">DSM 100115</strain>
    </source>
</reference>
<sequence>MTETRKLRTVVCGSRFGQFYLEAVRALPEQFELVGLLAKGSERSKQCAERFGVPLYTDVAELPDDIDLACVVLRSTVMGGQGTKLALELLGRGIHVISEQPIHHKDLAACLKQARQRGVHFMTGDLYVHLPAVRRFVACARELLAKQPALYIDAACATQVSYPLMHILQEALPTIRPWKISHIIKDEGPFQVLVGQLGKIPITLRAHNEVDPDDPDNHLHLLHQITIGVAGGSLSLTDTHGPVVWRPRLHVPDLPDIHGMLAADPPAYMLESSTEVLGGSETASYRNILAKQWPQAIGRDLSTMRDMILGTLDRAAVDVRAQQELLCSRQWQDWTQALGYPVLRTNGQHQPVPLEVLRQAATSIPDEFAEADEPTAETGEASRDVFACAEAAESELGGIDAKIVQAGVERLDQASLASMLFVLQTKGALADPQQKYSEADIFSLAQVAPRHEPVILRWLKKLTERGYLVQQDGTYQCAQQMTTEEVERRWALAKEAWSGKLGSPLVIDYLKNNADRLAGLMNDTEQAALLLFPEGRMNVANALYRETLIAKYLNKSVAEAVSRIAADKRTLRILEVGAGTGATTDGVVARLRPAVAKGLQAEYLYTDVSHFFLASARERFKDCPWMSFGVVDIDKNLFSQGLKPASVDIVIAAGMLNNARDTDEVICGLLECLVPGGWMLITEPTREFTEMLISQAFMMTPPVDDRSKTQSTFMTVSQWLDVFARAGVGELAVLPKDNHPLALLEQKLFVIQKGQEAVQSGKDADVARSRNDLVKLTN</sequence>
<keyword evidence="5" id="KW-1185">Reference proteome</keyword>
<dbReference type="Gene3D" id="3.40.50.150">
    <property type="entry name" value="Vaccinia Virus protein VP39"/>
    <property type="match status" value="1"/>
</dbReference>
<dbReference type="SUPFAM" id="SSF51735">
    <property type="entry name" value="NAD(P)-binding Rossmann-fold domains"/>
    <property type="match status" value="1"/>
</dbReference>
<dbReference type="Gene3D" id="3.30.360.10">
    <property type="entry name" value="Dihydrodipicolinate Reductase, domain 2"/>
    <property type="match status" value="1"/>
</dbReference>
<dbReference type="PANTHER" id="PTHR43377:SF1">
    <property type="entry name" value="BILIVERDIN REDUCTASE A"/>
    <property type="match status" value="1"/>
</dbReference>
<dbReference type="EMBL" id="RHHS01000060">
    <property type="protein sequence ID" value="RNB51997.1"/>
    <property type="molecule type" value="Genomic_DNA"/>
</dbReference>
<dbReference type="AlphaFoldDB" id="A0A3M8AMY1"/>
<evidence type="ECO:0000313" key="4">
    <source>
        <dbReference type="EMBL" id="RNB51997.1"/>
    </source>
</evidence>
<dbReference type="Pfam" id="PF08242">
    <property type="entry name" value="Methyltransf_12"/>
    <property type="match status" value="1"/>
</dbReference>
<dbReference type="CDD" id="cd02440">
    <property type="entry name" value="AdoMet_MTases"/>
    <property type="match status" value="1"/>
</dbReference>
<dbReference type="GO" id="GO:0000166">
    <property type="term" value="F:nucleotide binding"/>
    <property type="evidence" value="ECO:0007669"/>
    <property type="project" value="InterPro"/>
</dbReference>
<dbReference type="Pfam" id="PF01408">
    <property type="entry name" value="GFO_IDH_MocA"/>
    <property type="match status" value="1"/>
</dbReference>
<dbReference type="Gene3D" id="3.40.50.720">
    <property type="entry name" value="NAD(P)-binding Rossmann-like Domain"/>
    <property type="match status" value="1"/>
</dbReference>
<dbReference type="GO" id="GO:0032259">
    <property type="term" value="P:methylation"/>
    <property type="evidence" value="ECO:0007669"/>
    <property type="project" value="UniProtKB-KW"/>
</dbReference>
<feature type="domain" description="Gfo/Idh/MocA-like oxidoreductase N-terminal" evidence="1">
    <location>
        <begin position="8"/>
        <end position="124"/>
    </location>
</feature>
<dbReference type="InterPro" id="IPR010091">
    <property type="entry name" value="Thiazolinyl_imide_reductase"/>
</dbReference>
<dbReference type="Proteomes" id="UP000268829">
    <property type="component" value="Unassembled WGS sequence"/>
</dbReference>
<dbReference type="Pfam" id="PF21390">
    <property type="entry name" value="Irp3-like_C"/>
    <property type="match status" value="1"/>
</dbReference>
<accession>A0A3M8AMY1</accession>
<dbReference type="OrthoDB" id="9760689at2"/>
<proteinExistence type="predicted"/>
<dbReference type="InterPro" id="IPR036291">
    <property type="entry name" value="NAD(P)-bd_dom_sf"/>
</dbReference>
<feature type="domain" description="Methyltransferase type 12" evidence="2">
    <location>
        <begin position="574"/>
        <end position="678"/>
    </location>
</feature>
<dbReference type="InterPro" id="IPR000683">
    <property type="entry name" value="Gfo/Idh/MocA-like_OxRdtase_N"/>
</dbReference>
<evidence type="ECO:0000259" key="2">
    <source>
        <dbReference type="Pfam" id="PF08242"/>
    </source>
</evidence>
<dbReference type="NCBIfam" id="TIGR01761">
    <property type="entry name" value="thiaz-red"/>
    <property type="match status" value="1"/>
</dbReference>
<evidence type="ECO:0000259" key="1">
    <source>
        <dbReference type="Pfam" id="PF01408"/>
    </source>
</evidence>
<protein>
    <submittedName>
        <fullName evidence="4">Methyltransferase</fullName>
    </submittedName>
</protein>
<dbReference type="GO" id="GO:0008168">
    <property type="term" value="F:methyltransferase activity"/>
    <property type="evidence" value="ECO:0007669"/>
    <property type="project" value="UniProtKB-KW"/>
</dbReference>
<dbReference type="InterPro" id="IPR051450">
    <property type="entry name" value="Gfo/Idh/MocA_Oxidoreductases"/>
</dbReference>
<keyword evidence="4" id="KW-0489">Methyltransferase</keyword>
<keyword evidence="4" id="KW-0808">Transferase</keyword>
<dbReference type="InterPro" id="IPR048655">
    <property type="entry name" value="Irp3-like_C"/>
</dbReference>
<dbReference type="InterPro" id="IPR013217">
    <property type="entry name" value="Methyltransf_12"/>
</dbReference>
<organism evidence="4 5">
    <name type="scientific">Brevibacillus gelatini</name>
    <dbReference type="NCBI Taxonomy" id="1655277"/>
    <lineage>
        <taxon>Bacteria</taxon>
        <taxon>Bacillati</taxon>
        <taxon>Bacillota</taxon>
        <taxon>Bacilli</taxon>
        <taxon>Bacillales</taxon>
        <taxon>Paenibacillaceae</taxon>
        <taxon>Brevibacillus</taxon>
    </lineage>
</organism>
<dbReference type="InterPro" id="IPR029063">
    <property type="entry name" value="SAM-dependent_MTases_sf"/>
</dbReference>
<evidence type="ECO:0000259" key="3">
    <source>
        <dbReference type="Pfam" id="PF21390"/>
    </source>
</evidence>
<feature type="domain" description="Thiazolinyl imine reductase-like C-terminal" evidence="3">
    <location>
        <begin position="151"/>
        <end position="245"/>
    </location>
</feature>
<evidence type="ECO:0000313" key="5">
    <source>
        <dbReference type="Proteomes" id="UP000268829"/>
    </source>
</evidence>
<dbReference type="SUPFAM" id="SSF53335">
    <property type="entry name" value="S-adenosyl-L-methionine-dependent methyltransferases"/>
    <property type="match status" value="1"/>
</dbReference>
<name>A0A3M8AMY1_9BACL</name>
<dbReference type="RefSeq" id="WP_122906816.1">
    <property type="nucleotide sequence ID" value="NZ_RHHS01000060.1"/>
</dbReference>